<dbReference type="EMBL" id="CAMXCT020001285">
    <property type="protein sequence ID" value="CAL1142005.1"/>
    <property type="molecule type" value="Genomic_DNA"/>
</dbReference>
<evidence type="ECO:0000313" key="3">
    <source>
        <dbReference type="Proteomes" id="UP001152797"/>
    </source>
</evidence>
<keyword evidence="3" id="KW-1185">Reference proteome</keyword>
<accession>A0A9P1CBS2</accession>
<sequence length="196" mass="21074">MAYAMLAEAYEAQRVARNYAKAAKRSLKAVQALQQEMVGNANSEAVTALFNQKLTGGAAPPKLQSAGIGSKAMQTKFGEAEFAGSEARPIGAFSVRTVTVGPDEDGDATWVEEATTLVPETCVEHPATEVPDDDIEEFFQFLIEDDGATCVRHDEDGGGLLDEGIEPESNEQLVEFPSEWDADHADGLVAKRPRTK</sequence>
<protein>
    <submittedName>
        <fullName evidence="1">Uncharacterized protein</fullName>
    </submittedName>
</protein>
<proteinExistence type="predicted"/>
<gene>
    <name evidence="1" type="ORF">C1SCF055_LOCUS15770</name>
</gene>
<comment type="caution">
    <text evidence="1">The sequence shown here is derived from an EMBL/GenBank/DDBJ whole genome shotgun (WGS) entry which is preliminary data.</text>
</comment>
<organism evidence="1">
    <name type="scientific">Cladocopium goreaui</name>
    <dbReference type="NCBI Taxonomy" id="2562237"/>
    <lineage>
        <taxon>Eukaryota</taxon>
        <taxon>Sar</taxon>
        <taxon>Alveolata</taxon>
        <taxon>Dinophyceae</taxon>
        <taxon>Suessiales</taxon>
        <taxon>Symbiodiniaceae</taxon>
        <taxon>Cladocopium</taxon>
    </lineage>
</organism>
<dbReference type="EMBL" id="CAMXCT010001285">
    <property type="protein sequence ID" value="CAI3988630.1"/>
    <property type="molecule type" value="Genomic_DNA"/>
</dbReference>
<evidence type="ECO:0000313" key="1">
    <source>
        <dbReference type="EMBL" id="CAI3988630.1"/>
    </source>
</evidence>
<evidence type="ECO:0000313" key="2">
    <source>
        <dbReference type="EMBL" id="CAL1142005.1"/>
    </source>
</evidence>
<name>A0A9P1CBS2_9DINO</name>
<reference evidence="1" key="1">
    <citation type="submission" date="2022-10" db="EMBL/GenBank/DDBJ databases">
        <authorList>
            <person name="Chen Y."/>
            <person name="Dougan E. K."/>
            <person name="Chan C."/>
            <person name="Rhodes N."/>
            <person name="Thang M."/>
        </authorList>
    </citation>
    <scope>NUCLEOTIDE SEQUENCE</scope>
</reference>
<dbReference type="EMBL" id="CAMXCT030001285">
    <property type="protein sequence ID" value="CAL4775942.1"/>
    <property type="molecule type" value="Genomic_DNA"/>
</dbReference>
<reference evidence="2" key="2">
    <citation type="submission" date="2024-04" db="EMBL/GenBank/DDBJ databases">
        <authorList>
            <person name="Chen Y."/>
            <person name="Shah S."/>
            <person name="Dougan E. K."/>
            <person name="Thang M."/>
            <person name="Chan C."/>
        </authorList>
    </citation>
    <scope>NUCLEOTIDE SEQUENCE [LARGE SCALE GENOMIC DNA]</scope>
</reference>
<dbReference type="AlphaFoldDB" id="A0A9P1CBS2"/>
<dbReference type="Proteomes" id="UP001152797">
    <property type="component" value="Unassembled WGS sequence"/>
</dbReference>